<proteinExistence type="predicted"/>
<organism evidence="1 2">
    <name type="scientific">Lagenidium giganteum</name>
    <dbReference type="NCBI Taxonomy" id="4803"/>
    <lineage>
        <taxon>Eukaryota</taxon>
        <taxon>Sar</taxon>
        <taxon>Stramenopiles</taxon>
        <taxon>Oomycota</taxon>
        <taxon>Peronosporomycetes</taxon>
        <taxon>Pythiales</taxon>
        <taxon>Pythiaceae</taxon>
    </lineage>
</organism>
<name>A0AAV2YQU8_9STRA</name>
<evidence type="ECO:0008006" key="3">
    <source>
        <dbReference type="Google" id="ProtNLM"/>
    </source>
</evidence>
<dbReference type="AlphaFoldDB" id="A0AAV2YQU8"/>
<keyword evidence="2" id="KW-1185">Reference proteome</keyword>
<gene>
    <name evidence="1" type="ORF">N0F65_010271</name>
</gene>
<comment type="caution">
    <text evidence="1">The sequence shown here is derived from an EMBL/GenBank/DDBJ whole genome shotgun (WGS) entry which is preliminary data.</text>
</comment>
<dbReference type="EMBL" id="DAKRPA010000190">
    <property type="protein sequence ID" value="DAZ95769.1"/>
    <property type="molecule type" value="Genomic_DNA"/>
</dbReference>
<dbReference type="Gene3D" id="3.30.420.10">
    <property type="entry name" value="Ribonuclease H-like superfamily/Ribonuclease H"/>
    <property type="match status" value="1"/>
</dbReference>
<reference evidence="1" key="2">
    <citation type="journal article" date="2023" name="Microbiol Resour">
        <title>Decontamination and Annotation of the Draft Genome Sequence of the Oomycete Lagenidium giganteum ARSEF 373.</title>
        <authorList>
            <person name="Morgan W.R."/>
            <person name="Tartar A."/>
        </authorList>
    </citation>
    <scope>NUCLEOTIDE SEQUENCE</scope>
    <source>
        <strain evidence="1">ARSEF 373</strain>
    </source>
</reference>
<sequence length="192" mass="21106">MTPLPLGGARARRTKVTQEILDTFEAHINADCSTTLQDLVFKSFGVRLSLSTISARLCGMLYTVKEVRVEPTTYNSDMIMYCDETNFNVHCKRGERAMLRLPSTKAPNLQIQCTVASSVGVVHSVITQGSIKIEANAAFIEQVYQKAKASAAYAAEYSGKKIVIVFDNAPAHRRSELLVPDADDIVLLRLAP</sequence>
<dbReference type="Proteomes" id="UP001146120">
    <property type="component" value="Unassembled WGS sequence"/>
</dbReference>
<reference evidence="1" key="1">
    <citation type="submission" date="2022-11" db="EMBL/GenBank/DDBJ databases">
        <authorList>
            <person name="Morgan W.R."/>
            <person name="Tartar A."/>
        </authorList>
    </citation>
    <scope>NUCLEOTIDE SEQUENCE</scope>
    <source>
        <strain evidence="1">ARSEF 373</strain>
    </source>
</reference>
<evidence type="ECO:0000313" key="2">
    <source>
        <dbReference type="Proteomes" id="UP001146120"/>
    </source>
</evidence>
<dbReference type="GO" id="GO:0003676">
    <property type="term" value="F:nucleic acid binding"/>
    <property type="evidence" value="ECO:0007669"/>
    <property type="project" value="InterPro"/>
</dbReference>
<evidence type="ECO:0000313" key="1">
    <source>
        <dbReference type="EMBL" id="DAZ95769.1"/>
    </source>
</evidence>
<accession>A0AAV2YQU8</accession>
<protein>
    <recommendedName>
        <fullName evidence="3">Tc1-like transposase DDE domain-containing protein</fullName>
    </recommendedName>
</protein>
<dbReference type="InterPro" id="IPR036397">
    <property type="entry name" value="RNaseH_sf"/>
</dbReference>